<comment type="caution">
    <text evidence="1">The sequence shown here is derived from an EMBL/GenBank/DDBJ whole genome shotgun (WGS) entry which is preliminary data.</text>
</comment>
<gene>
    <name evidence="1" type="ORF">DFH07DRAFT_777271</name>
</gene>
<dbReference type="Proteomes" id="UP001215280">
    <property type="component" value="Unassembled WGS sequence"/>
</dbReference>
<dbReference type="EMBL" id="JARJLG010000110">
    <property type="protein sequence ID" value="KAJ7743945.1"/>
    <property type="molecule type" value="Genomic_DNA"/>
</dbReference>
<accession>A0AAD7IIQ1</accession>
<keyword evidence="2" id="KW-1185">Reference proteome</keyword>
<evidence type="ECO:0000313" key="1">
    <source>
        <dbReference type="EMBL" id="KAJ7743945.1"/>
    </source>
</evidence>
<protein>
    <submittedName>
        <fullName evidence="1">Uncharacterized protein</fullName>
    </submittedName>
</protein>
<organism evidence="1 2">
    <name type="scientific">Mycena maculata</name>
    <dbReference type="NCBI Taxonomy" id="230809"/>
    <lineage>
        <taxon>Eukaryota</taxon>
        <taxon>Fungi</taxon>
        <taxon>Dikarya</taxon>
        <taxon>Basidiomycota</taxon>
        <taxon>Agaricomycotina</taxon>
        <taxon>Agaricomycetes</taxon>
        <taxon>Agaricomycetidae</taxon>
        <taxon>Agaricales</taxon>
        <taxon>Marasmiineae</taxon>
        <taxon>Mycenaceae</taxon>
        <taxon>Mycena</taxon>
    </lineage>
</organism>
<name>A0AAD7IIQ1_9AGAR</name>
<sequence>MYRASADDRGTVQALARDLEAAREDEGIKFQLSTRSEIAMLPSHAYFALLRHLCFRFPNLVLHSYLSRTSPTNSVPLLPKGVLFDHVVVNHTQYTASSRAASEAGSLVAVRSGGRFWVGELQDICAVEQQGIAIGIFRFGYMQWFRRSDINLDGTVWNQYAALNVDIWQIDQYLHENDCGPGPLIDLQDIFCHVVRLAVVIREQRCWATVFVNVRVIPTPYPTTDHKINAGLIDFLRGN</sequence>
<dbReference type="AlphaFoldDB" id="A0AAD7IIQ1"/>
<proteinExistence type="predicted"/>
<reference evidence="1" key="1">
    <citation type="submission" date="2023-03" db="EMBL/GenBank/DDBJ databases">
        <title>Massive genome expansion in bonnet fungi (Mycena s.s.) driven by repeated elements and novel gene families across ecological guilds.</title>
        <authorList>
            <consortium name="Lawrence Berkeley National Laboratory"/>
            <person name="Harder C.B."/>
            <person name="Miyauchi S."/>
            <person name="Viragh M."/>
            <person name="Kuo A."/>
            <person name="Thoen E."/>
            <person name="Andreopoulos B."/>
            <person name="Lu D."/>
            <person name="Skrede I."/>
            <person name="Drula E."/>
            <person name="Henrissat B."/>
            <person name="Morin E."/>
            <person name="Kohler A."/>
            <person name="Barry K."/>
            <person name="LaButti K."/>
            <person name="Morin E."/>
            <person name="Salamov A."/>
            <person name="Lipzen A."/>
            <person name="Mereny Z."/>
            <person name="Hegedus B."/>
            <person name="Baldrian P."/>
            <person name="Stursova M."/>
            <person name="Weitz H."/>
            <person name="Taylor A."/>
            <person name="Grigoriev I.V."/>
            <person name="Nagy L.G."/>
            <person name="Martin F."/>
            <person name="Kauserud H."/>
        </authorList>
    </citation>
    <scope>NUCLEOTIDE SEQUENCE</scope>
    <source>
        <strain evidence="1">CBHHK188m</strain>
    </source>
</reference>
<evidence type="ECO:0000313" key="2">
    <source>
        <dbReference type="Proteomes" id="UP001215280"/>
    </source>
</evidence>